<organism evidence="7 8">
    <name type="scientific">Sphingomonas taxi</name>
    <dbReference type="NCBI Taxonomy" id="1549858"/>
    <lineage>
        <taxon>Bacteria</taxon>
        <taxon>Pseudomonadati</taxon>
        <taxon>Pseudomonadota</taxon>
        <taxon>Alphaproteobacteria</taxon>
        <taxon>Sphingomonadales</taxon>
        <taxon>Sphingomonadaceae</taxon>
        <taxon>Sphingomonas</taxon>
    </lineage>
</organism>
<dbReference type="PANTHER" id="PTHR43124">
    <property type="entry name" value="PURINE EFFLUX PUMP PBUE"/>
    <property type="match status" value="1"/>
</dbReference>
<evidence type="ECO:0000313" key="8">
    <source>
        <dbReference type="Proteomes" id="UP000249229"/>
    </source>
</evidence>
<name>A0A2W5RC79_9SPHN</name>
<dbReference type="AlphaFoldDB" id="A0A2W5RC79"/>
<feature type="transmembrane region" description="Helical" evidence="6">
    <location>
        <begin position="429"/>
        <end position="449"/>
    </location>
</feature>
<feature type="transmembrane region" description="Helical" evidence="6">
    <location>
        <begin position="278"/>
        <end position="298"/>
    </location>
</feature>
<comment type="caution">
    <text evidence="7">The sequence shown here is derived from an EMBL/GenBank/DDBJ whole genome shotgun (WGS) entry which is preliminary data.</text>
</comment>
<evidence type="ECO:0000256" key="5">
    <source>
        <dbReference type="ARBA" id="ARBA00023136"/>
    </source>
</evidence>
<evidence type="ECO:0000313" key="7">
    <source>
        <dbReference type="EMBL" id="PZQ60870.1"/>
    </source>
</evidence>
<accession>A0A2W5RC79</accession>
<proteinExistence type="predicted"/>
<feature type="transmembrane region" description="Helical" evidence="6">
    <location>
        <begin position="310"/>
        <end position="331"/>
    </location>
</feature>
<reference evidence="7 8" key="1">
    <citation type="submission" date="2017-08" db="EMBL/GenBank/DDBJ databases">
        <title>Infants hospitalized years apart are colonized by the same room-sourced microbial strains.</title>
        <authorList>
            <person name="Brooks B."/>
            <person name="Olm M.R."/>
            <person name="Firek B.A."/>
            <person name="Baker R."/>
            <person name="Thomas B.C."/>
            <person name="Morowitz M.J."/>
            <person name="Banfield J.F."/>
        </authorList>
    </citation>
    <scope>NUCLEOTIDE SEQUENCE [LARGE SCALE GENOMIC DNA]</scope>
    <source>
        <strain evidence="7">S2_005_001_R1_22</strain>
    </source>
</reference>
<feature type="transmembrane region" description="Helical" evidence="6">
    <location>
        <begin position="343"/>
        <end position="360"/>
    </location>
</feature>
<keyword evidence="3 6" id="KW-0812">Transmembrane</keyword>
<evidence type="ECO:0000256" key="3">
    <source>
        <dbReference type="ARBA" id="ARBA00022692"/>
    </source>
</evidence>
<evidence type="ECO:0000256" key="6">
    <source>
        <dbReference type="SAM" id="Phobius"/>
    </source>
</evidence>
<dbReference type="Proteomes" id="UP000249229">
    <property type="component" value="Unassembled WGS sequence"/>
</dbReference>
<feature type="transmembrane region" description="Helical" evidence="6">
    <location>
        <begin position="124"/>
        <end position="144"/>
    </location>
</feature>
<keyword evidence="2" id="KW-1003">Cell membrane</keyword>
<feature type="transmembrane region" description="Helical" evidence="6">
    <location>
        <begin position="366"/>
        <end position="390"/>
    </location>
</feature>
<evidence type="ECO:0000256" key="1">
    <source>
        <dbReference type="ARBA" id="ARBA00004651"/>
    </source>
</evidence>
<dbReference type="Gene3D" id="1.20.1250.20">
    <property type="entry name" value="MFS general substrate transporter like domains"/>
    <property type="match status" value="1"/>
</dbReference>
<dbReference type="InterPro" id="IPR011701">
    <property type="entry name" value="MFS"/>
</dbReference>
<dbReference type="Pfam" id="PF07690">
    <property type="entry name" value="MFS_1"/>
    <property type="match status" value="1"/>
</dbReference>
<protein>
    <recommendedName>
        <fullName evidence="9">MFS transporter</fullName>
    </recommendedName>
</protein>
<feature type="transmembrane region" description="Helical" evidence="6">
    <location>
        <begin position="238"/>
        <end position="257"/>
    </location>
</feature>
<dbReference type="SUPFAM" id="SSF103473">
    <property type="entry name" value="MFS general substrate transporter"/>
    <property type="match status" value="1"/>
</dbReference>
<evidence type="ECO:0000256" key="4">
    <source>
        <dbReference type="ARBA" id="ARBA00022989"/>
    </source>
</evidence>
<evidence type="ECO:0000256" key="2">
    <source>
        <dbReference type="ARBA" id="ARBA00022475"/>
    </source>
</evidence>
<gene>
    <name evidence="7" type="ORF">DI544_08025</name>
</gene>
<keyword evidence="5 6" id="KW-0472">Membrane</keyword>
<feature type="transmembrane region" description="Helical" evidence="6">
    <location>
        <begin position="89"/>
        <end position="112"/>
    </location>
</feature>
<feature type="transmembrane region" description="Helical" evidence="6">
    <location>
        <begin position="151"/>
        <end position="171"/>
    </location>
</feature>
<comment type="subcellular location">
    <subcellularLocation>
        <location evidence="1">Cell membrane</location>
        <topology evidence="1">Multi-pass membrane protein</topology>
    </subcellularLocation>
</comment>
<feature type="transmembrane region" description="Helical" evidence="6">
    <location>
        <begin position="399"/>
        <end position="423"/>
    </location>
</feature>
<dbReference type="InterPro" id="IPR050189">
    <property type="entry name" value="MFS_Efflux_Transporters"/>
</dbReference>
<dbReference type="EMBL" id="QFQI01000004">
    <property type="protein sequence ID" value="PZQ60870.1"/>
    <property type="molecule type" value="Genomic_DNA"/>
</dbReference>
<dbReference type="GO" id="GO:0022857">
    <property type="term" value="F:transmembrane transporter activity"/>
    <property type="evidence" value="ECO:0007669"/>
    <property type="project" value="InterPro"/>
</dbReference>
<evidence type="ECO:0008006" key="9">
    <source>
        <dbReference type="Google" id="ProtNLM"/>
    </source>
</evidence>
<keyword evidence="4 6" id="KW-1133">Transmembrane helix</keyword>
<dbReference type="GO" id="GO:0005886">
    <property type="term" value="C:plasma membrane"/>
    <property type="evidence" value="ECO:0007669"/>
    <property type="project" value="UniProtKB-SubCell"/>
</dbReference>
<dbReference type="InterPro" id="IPR036259">
    <property type="entry name" value="MFS_trans_sf"/>
</dbReference>
<sequence length="460" mass="47774">MAPTPVPRGAELRTPISARFFIDRCLVNGEAVVVRRRFSPQGVDIGHQRWVVMSEPRRHSVTAPALSTGVSPDIDCTVPPPLPSTGFHAALFVGSVGILVVGLQPALLGALVNEQRIGDGELGVVVLMETIAIAIGTLLGARMLSRFPGRFVAMASAFAFVVANVAQVNAAGAVMLVALRGVTGLAEGALISAAMVAYARARSVERANGIYLAEQTVLQLLAAAIAPQLTFHGSRADAALLMLVGAGVVAMAAALLLPQDLRPPREDQQGSAMSLPALVALLGAGLFMGAIVAIWSYLGLWLSRNGYDPGVEAVAIPLTLIAEVLGALAAARWGDRLPNAPTVAAGATVQCVLVVLFLTMPHNVLIVYLSSAMFGFVWLFTLPAFAGLLIDIDPTRRAVLYLALAQMCGAAAISALSGVIVGWRGLNSGFAASGTIFALVALAALLASIEPALVRRKSTF</sequence>
<dbReference type="PANTHER" id="PTHR43124:SF10">
    <property type="entry name" value="PURINE EFFLUX PUMP PBUE"/>
    <property type="match status" value="1"/>
</dbReference>